<gene>
    <name evidence="2" type="ORF">OIDMADRAFT_55794</name>
</gene>
<reference evidence="3" key="2">
    <citation type="submission" date="2015-01" db="EMBL/GenBank/DDBJ databases">
        <title>Evolutionary Origins and Diversification of the Mycorrhizal Mutualists.</title>
        <authorList>
            <consortium name="DOE Joint Genome Institute"/>
            <consortium name="Mycorrhizal Genomics Consortium"/>
            <person name="Kohler A."/>
            <person name="Kuo A."/>
            <person name="Nagy L.G."/>
            <person name="Floudas D."/>
            <person name="Copeland A."/>
            <person name="Barry K.W."/>
            <person name="Cichocki N."/>
            <person name="Veneault-Fourrey C."/>
            <person name="LaButti K."/>
            <person name="Lindquist E.A."/>
            <person name="Lipzen A."/>
            <person name="Lundell T."/>
            <person name="Morin E."/>
            <person name="Murat C."/>
            <person name="Riley R."/>
            <person name="Ohm R."/>
            <person name="Sun H."/>
            <person name="Tunlid A."/>
            <person name="Henrissat B."/>
            <person name="Grigoriev I.V."/>
            <person name="Hibbett D.S."/>
            <person name="Martin F."/>
        </authorList>
    </citation>
    <scope>NUCLEOTIDE SEQUENCE [LARGE SCALE GENOMIC DNA]</scope>
    <source>
        <strain evidence="3">Zn</strain>
    </source>
</reference>
<reference evidence="2 3" key="1">
    <citation type="submission" date="2014-04" db="EMBL/GenBank/DDBJ databases">
        <authorList>
            <consortium name="DOE Joint Genome Institute"/>
            <person name="Kuo A."/>
            <person name="Martino E."/>
            <person name="Perotto S."/>
            <person name="Kohler A."/>
            <person name="Nagy L.G."/>
            <person name="Floudas D."/>
            <person name="Copeland A."/>
            <person name="Barry K.W."/>
            <person name="Cichocki N."/>
            <person name="Veneault-Fourrey C."/>
            <person name="LaButti K."/>
            <person name="Lindquist E.A."/>
            <person name="Lipzen A."/>
            <person name="Lundell T."/>
            <person name="Morin E."/>
            <person name="Murat C."/>
            <person name="Sun H."/>
            <person name="Tunlid A."/>
            <person name="Henrissat B."/>
            <person name="Grigoriev I.V."/>
            <person name="Hibbett D.S."/>
            <person name="Martin F."/>
            <person name="Nordberg H.P."/>
            <person name="Cantor M.N."/>
            <person name="Hua S.X."/>
        </authorList>
    </citation>
    <scope>NUCLEOTIDE SEQUENCE [LARGE SCALE GENOMIC DNA]</scope>
    <source>
        <strain evidence="2 3">Zn</strain>
    </source>
</reference>
<evidence type="ECO:0000313" key="2">
    <source>
        <dbReference type="EMBL" id="KIM99901.1"/>
    </source>
</evidence>
<proteinExistence type="predicted"/>
<keyword evidence="1" id="KW-0732">Signal</keyword>
<dbReference type="HOGENOM" id="CLU_1993273_0_0_1"/>
<name>A0A0C3HC05_OIDMZ</name>
<feature type="signal peptide" evidence="1">
    <location>
        <begin position="1"/>
        <end position="17"/>
    </location>
</feature>
<dbReference type="EMBL" id="KN832878">
    <property type="protein sequence ID" value="KIM99901.1"/>
    <property type="molecule type" value="Genomic_DNA"/>
</dbReference>
<sequence length="125" mass="13129">MLTRPLLVALFATVALADTALFHIFEDDQCTQPLGTETVGTINEHHTFPQTFNSIMVTNVGQGLFNQNPPVHGFILSLSAGEGFVFGLTNNSPQCHTVPNPDQFGLTNVAPLGLGGCGSASGTLC</sequence>
<organism evidence="2 3">
    <name type="scientific">Oidiodendron maius (strain Zn)</name>
    <dbReference type="NCBI Taxonomy" id="913774"/>
    <lineage>
        <taxon>Eukaryota</taxon>
        <taxon>Fungi</taxon>
        <taxon>Dikarya</taxon>
        <taxon>Ascomycota</taxon>
        <taxon>Pezizomycotina</taxon>
        <taxon>Leotiomycetes</taxon>
        <taxon>Leotiomycetes incertae sedis</taxon>
        <taxon>Myxotrichaceae</taxon>
        <taxon>Oidiodendron</taxon>
    </lineage>
</organism>
<keyword evidence="3" id="KW-1185">Reference proteome</keyword>
<evidence type="ECO:0000313" key="3">
    <source>
        <dbReference type="Proteomes" id="UP000054321"/>
    </source>
</evidence>
<evidence type="ECO:0000256" key="1">
    <source>
        <dbReference type="SAM" id="SignalP"/>
    </source>
</evidence>
<dbReference type="AlphaFoldDB" id="A0A0C3HC05"/>
<dbReference type="Proteomes" id="UP000054321">
    <property type="component" value="Unassembled WGS sequence"/>
</dbReference>
<accession>A0A0C3HC05</accession>
<protein>
    <submittedName>
        <fullName evidence="2">Uncharacterized protein</fullName>
    </submittedName>
</protein>
<dbReference type="InParanoid" id="A0A0C3HC05"/>
<feature type="chain" id="PRO_5002164983" evidence="1">
    <location>
        <begin position="18"/>
        <end position="125"/>
    </location>
</feature>